<accession>A0A2S3Z578</accession>
<dbReference type="InterPro" id="IPR020845">
    <property type="entry name" value="AMP-binding_CS"/>
</dbReference>
<dbReference type="PANTHER" id="PTHR24095:SF14">
    <property type="entry name" value="ACETYL-COENZYME A SYNTHETASE 1"/>
    <property type="match status" value="1"/>
</dbReference>
<comment type="caution">
    <text evidence="4">The sequence shown here is derived from an EMBL/GenBank/DDBJ whole genome shotgun (WGS) entry which is preliminary data.</text>
</comment>
<dbReference type="PANTHER" id="PTHR24095">
    <property type="entry name" value="ACETYL-COENZYME A SYNTHETASE"/>
    <property type="match status" value="1"/>
</dbReference>
<keyword evidence="4" id="KW-0436">Ligase</keyword>
<evidence type="ECO:0000313" key="4">
    <source>
        <dbReference type="EMBL" id="POH59087.1"/>
    </source>
</evidence>
<dbReference type="GO" id="GO:0006085">
    <property type="term" value="P:acetyl-CoA biosynthetic process"/>
    <property type="evidence" value="ECO:0007669"/>
    <property type="project" value="TreeGrafter"/>
</dbReference>
<evidence type="ECO:0000256" key="2">
    <source>
        <dbReference type="SAM" id="MobiDB-lite"/>
    </source>
</evidence>
<evidence type="ECO:0000259" key="3">
    <source>
        <dbReference type="Pfam" id="PF00501"/>
    </source>
</evidence>
<dbReference type="InterPro" id="IPR000873">
    <property type="entry name" value="AMP-dep_synth/lig_dom"/>
</dbReference>
<dbReference type="InterPro" id="IPR042099">
    <property type="entry name" value="ANL_N_sf"/>
</dbReference>
<dbReference type="EMBL" id="PPXF01000067">
    <property type="protein sequence ID" value="POH59087.1"/>
    <property type="molecule type" value="Genomic_DNA"/>
</dbReference>
<proteinExistence type="predicted"/>
<evidence type="ECO:0000313" key="5">
    <source>
        <dbReference type="Proteomes" id="UP000237104"/>
    </source>
</evidence>
<dbReference type="SUPFAM" id="SSF56801">
    <property type="entry name" value="Acetyl-CoA synthetase-like"/>
    <property type="match status" value="1"/>
</dbReference>
<dbReference type="GO" id="GO:0003987">
    <property type="term" value="F:acetate-CoA ligase activity"/>
    <property type="evidence" value="ECO:0007669"/>
    <property type="project" value="TreeGrafter"/>
</dbReference>
<dbReference type="RefSeq" id="WP_103432536.1">
    <property type="nucleotide sequence ID" value="NZ_PPXF01000067.1"/>
</dbReference>
<gene>
    <name evidence="4" type="ORF">C3B59_17830</name>
</gene>
<keyword evidence="1" id="KW-0007">Acetylation</keyword>
<feature type="region of interest" description="Disordered" evidence="2">
    <location>
        <begin position="1"/>
        <end position="20"/>
    </location>
</feature>
<protein>
    <submittedName>
        <fullName evidence="4">Acetate--CoA ligase</fullName>
    </submittedName>
</protein>
<dbReference type="Gene3D" id="3.40.50.12780">
    <property type="entry name" value="N-terminal domain of ligase-like"/>
    <property type="match status" value="1"/>
</dbReference>
<sequence length="508" mass="54799">MTAGSNASDPAPARPPLDTDSASFAVRPTLVDYGRVYVEFSWDRVRQVLSGLPDGRGVNIAHEAVDRHAAGALAGHDALRFVRTDGTAHPLSYAELAEQTGRFASVLQRLGIERADRVFSLCGRIPELFVAALGTLKNGSVFCPMFSGFDPEQGRQRLKRGSGRALVTTRELYRETVAPVRAELPELVQVLLIDADGEPDPGTVDLVALMRDAPPYGDIVAMQSEDMAMLHFTSGTTGPPKGVVHVHDAVASLFVAGLYALDLHQKDVYWSTADPGWVSGNSHGVITPLVHGATVLIVEGEPDAERTYSVLADQRVTVWYTTPSVLRMLMAAGPALAATYDLRALRHVASGGEPLPSEVFAWAQETFGRPVHDTWRQTETGGIMLANFPGSPIRPGALGRPLPGVQAAVLLTDADGRFVRGDDGGVVLLTEPDAIGELAFRADWPSMFRGYLRDDARYRRRFVGGWYLTGDLVRRDADGYYWFIGRGADPAEPAPGHGGSGRAPIPSR</sequence>
<organism evidence="4 5">
    <name type="scientific">Cryobacterium zongtaii</name>
    <dbReference type="NCBI Taxonomy" id="1259217"/>
    <lineage>
        <taxon>Bacteria</taxon>
        <taxon>Bacillati</taxon>
        <taxon>Actinomycetota</taxon>
        <taxon>Actinomycetes</taxon>
        <taxon>Micrococcales</taxon>
        <taxon>Microbacteriaceae</taxon>
        <taxon>Cryobacterium</taxon>
    </lineage>
</organism>
<name>A0A2S3Z578_9MICO</name>
<dbReference type="PROSITE" id="PS00455">
    <property type="entry name" value="AMP_BINDING"/>
    <property type="match status" value="1"/>
</dbReference>
<feature type="domain" description="AMP-dependent synthetase/ligase" evidence="3">
    <location>
        <begin position="75"/>
        <end position="452"/>
    </location>
</feature>
<evidence type="ECO:0000256" key="1">
    <source>
        <dbReference type="ARBA" id="ARBA00022990"/>
    </source>
</evidence>
<dbReference type="OrthoDB" id="9803968at2"/>
<dbReference type="Pfam" id="PF00501">
    <property type="entry name" value="AMP-binding"/>
    <property type="match status" value="1"/>
</dbReference>
<dbReference type="Proteomes" id="UP000237104">
    <property type="component" value="Unassembled WGS sequence"/>
</dbReference>
<reference evidence="4 5" key="1">
    <citation type="submission" date="2018-01" db="EMBL/GenBank/DDBJ databases">
        <title>Cryobacterium sp. nov., from glaciers in China.</title>
        <authorList>
            <person name="Liu Q."/>
            <person name="Xin Y.-H."/>
        </authorList>
    </citation>
    <scope>NUCLEOTIDE SEQUENCE [LARGE SCALE GENOMIC DNA]</scope>
    <source>
        <strain evidence="4 5">TMB1-8</strain>
    </source>
</reference>
<dbReference type="AlphaFoldDB" id="A0A2S3Z578"/>